<accession>A0A9N9ZPK8</accession>
<reference evidence="2" key="1">
    <citation type="submission" date="2021-10" db="EMBL/GenBank/DDBJ databases">
        <authorList>
            <person name="Piombo E."/>
        </authorList>
    </citation>
    <scope>NUCLEOTIDE SEQUENCE</scope>
</reference>
<evidence type="ECO:0000313" key="2">
    <source>
        <dbReference type="EMBL" id="CAH0059232.1"/>
    </source>
</evidence>
<keyword evidence="3" id="KW-1185">Reference proteome</keyword>
<dbReference type="EMBL" id="CABFOC020000091">
    <property type="protein sequence ID" value="CAH0059232.1"/>
    <property type="molecule type" value="Genomic_DNA"/>
</dbReference>
<dbReference type="Proteomes" id="UP000775872">
    <property type="component" value="Unassembled WGS sequence"/>
</dbReference>
<gene>
    <name evidence="2" type="ORF">CSOL1703_00008267</name>
</gene>
<protein>
    <submittedName>
        <fullName evidence="2">Uncharacterized protein</fullName>
    </submittedName>
</protein>
<comment type="caution">
    <text evidence="2">The sequence shown here is derived from an EMBL/GenBank/DDBJ whole genome shotgun (WGS) entry which is preliminary data.</text>
</comment>
<evidence type="ECO:0000313" key="3">
    <source>
        <dbReference type="Proteomes" id="UP000775872"/>
    </source>
</evidence>
<organism evidence="2 3">
    <name type="scientific">Clonostachys solani</name>
    <dbReference type="NCBI Taxonomy" id="160281"/>
    <lineage>
        <taxon>Eukaryota</taxon>
        <taxon>Fungi</taxon>
        <taxon>Dikarya</taxon>
        <taxon>Ascomycota</taxon>
        <taxon>Pezizomycotina</taxon>
        <taxon>Sordariomycetes</taxon>
        <taxon>Hypocreomycetidae</taxon>
        <taxon>Hypocreales</taxon>
        <taxon>Bionectriaceae</taxon>
        <taxon>Clonostachys</taxon>
    </lineage>
</organism>
<dbReference type="AlphaFoldDB" id="A0A9N9ZPK8"/>
<proteinExistence type="predicted"/>
<name>A0A9N9ZPK8_9HYPO</name>
<feature type="compositionally biased region" description="Polar residues" evidence="1">
    <location>
        <begin position="1"/>
        <end position="12"/>
    </location>
</feature>
<feature type="region of interest" description="Disordered" evidence="1">
    <location>
        <begin position="1"/>
        <end position="47"/>
    </location>
</feature>
<evidence type="ECO:0000256" key="1">
    <source>
        <dbReference type="SAM" id="MobiDB-lite"/>
    </source>
</evidence>
<sequence length="149" mass="15412">MSSTSHAETGNRSAIGPSLHKATQKAVPPSRKQEKLPPIVGQGQARAPCAAARTGKVRFSDGSRALTTTARIDITMIAQAVAGGGDGGMGSRNGPGGTGLLTTLGTCLWRPLCITPLRHYYGTCAQVPTSHIKTALDSLQEEEESSLSA</sequence>